<proteinExistence type="predicted"/>
<reference evidence="4 5" key="1">
    <citation type="submission" date="2018-08" db="EMBL/GenBank/DDBJ databases">
        <title>A genome reference for cultivated species of the human gut microbiota.</title>
        <authorList>
            <person name="Zou Y."/>
            <person name="Xue W."/>
            <person name="Luo G."/>
        </authorList>
    </citation>
    <scope>NUCLEOTIDE SEQUENCE [LARGE SCALE GENOMIC DNA]</scope>
    <source>
        <strain evidence="4 5">TF08-11</strain>
    </source>
</reference>
<dbReference type="PANTHER" id="PTHR46889">
    <property type="entry name" value="TRANSPOSASE INSF FOR INSERTION SEQUENCE IS3B-RELATED"/>
    <property type="match status" value="1"/>
</dbReference>
<dbReference type="SUPFAM" id="SSF53098">
    <property type="entry name" value="Ribonuclease H-like"/>
    <property type="match status" value="1"/>
</dbReference>
<evidence type="ECO:0000256" key="2">
    <source>
        <dbReference type="SAM" id="Coils"/>
    </source>
</evidence>
<protein>
    <submittedName>
        <fullName evidence="4">IS3 family transposase</fullName>
    </submittedName>
</protein>
<dbReference type="PANTHER" id="PTHR46889:SF5">
    <property type="entry name" value="INTEGRASE PROTEIN"/>
    <property type="match status" value="1"/>
</dbReference>
<dbReference type="InterPro" id="IPR001584">
    <property type="entry name" value="Integrase_cat-core"/>
</dbReference>
<sequence>MSYTEQEKQEALALYDELGSISKVINKLGFPSRQNMYTWIRKRNVEQKKRKKADCSDPPEHRRHPSLETKLNILRRCFELGEDILSVSEETGYSRTSIYLWRRKYLSGGSVSLMSKQKHLPRGELVPVESQSDTNQTELLAKIKELELENDILRETINVLKKDQGIDWLKLKNREKTMIVDALKDKYSLSLLFRKLDLSKSSYYYHKQISKLPNKYETLQEEIIDIFYENRAVYGYRRVHALLKRENICISEKIVRSIMKENNLIVKVKKTQKYNSYQGEITPAPENIIERDFHAERPNEKMLTDITEFSIPAGKIYLSSIIDCFDGMVPTWRIGTSPNAELVNEMLDEYHDYLKEETPLIHSDRGVHYRWPGWIKRMKEYGFTRSMSRKGFSCDNAACEGFFGHLKTEMFYGKSWLKVSIEEFIKILNEYIIWYNTKRIKQTLNYMSPYEYRQSLDLL</sequence>
<evidence type="ECO:0000313" key="5">
    <source>
        <dbReference type="Proteomes" id="UP000260721"/>
    </source>
</evidence>
<dbReference type="NCBIfam" id="NF033516">
    <property type="entry name" value="transpos_IS3"/>
    <property type="match status" value="1"/>
</dbReference>
<evidence type="ECO:0000313" key="4">
    <source>
        <dbReference type="EMBL" id="RGD76057.1"/>
    </source>
</evidence>
<dbReference type="GO" id="GO:0003676">
    <property type="term" value="F:nucleic acid binding"/>
    <property type="evidence" value="ECO:0007669"/>
    <property type="project" value="InterPro"/>
</dbReference>
<feature type="domain" description="Integrase catalytic" evidence="3">
    <location>
        <begin position="294"/>
        <end position="457"/>
    </location>
</feature>
<name>A0A3E3E3C5_9FIRM</name>
<dbReference type="PROSITE" id="PS50994">
    <property type="entry name" value="INTEGRASE"/>
    <property type="match status" value="1"/>
</dbReference>
<dbReference type="RefSeq" id="WP_117446503.1">
    <property type="nucleotide sequence ID" value="NZ_JBFBOW010000037.1"/>
</dbReference>
<evidence type="ECO:0000256" key="1">
    <source>
        <dbReference type="ARBA" id="ARBA00002286"/>
    </source>
</evidence>
<accession>A0A3E3E3C5</accession>
<dbReference type="EMBL" id="QUSK01000016">
    <property type="protein sequence ID" value="RGD76057.1"/>
    <property type="molecule type" value="Genomic_DNA"/>
</dbReference>
<dbReference type="Pfam" id="PF13333">
    <property type="entry name" value="rve_2"/>
    <property type="match status" value="1"/>
</dbReference>
<feature type="coiled-coil region" evidence="2">
    <location>
        <begin position="136"/>
        <end position="163"/>
    </location>
</feature>
<dbReference type="GO" id="GO:0015074">
    <property type="term" value="P:DNA integration"/>
    <property type="evidence" value="ECO:0007669"/>
    <property type="project" value="InterPro"/>
</dbReference>
<evidence type="ECO:0000259" key="3">
    <source>
        <dbReference type="PROSITE" id="PS50994"/>
    </source>
</evidence>
<dbReference type="InterPro" id="IPR025948">
    <property type="entry name" value="HTH-like_dom"/>
</dbReference>
<dbReference type="Pfam" id="PF13276">
    <property type="entry name" value="HTH_21"/>
    <property type="match status" value="1"/>
</dbReference>
<dbReference type="InterPro" id="IPR036397">
    <property type="entry name" value="RNaseH_sf"/>
</dbReference>
<dbReference type="InterPro" id="IPR009057">
    <property type="entry name" value="Homeodomain-like_sf"/>
</dbReference>
<dbReference type="InterPro" id="IPR050900">
    <property type="entry name" value="Transposase_IS3/IS150/IS904"/>
</dbReference>
<gene>
    <name evidence="4" type="ORF">DXC78_07785</name>
</gene>
<dbReference type="InterPro" id="IPR048020">
    <property type="entry name" value="Transpos_IS3"/>
</dbReference>
<comment type="function">
    <text evidence="1">Involved in the transposition of the insertion sequence.</text>
</comment>
<dbReference type="Gene3D" id="3.30.420.10">
    <property type="entry name" value="Ribonuclease H-like superfamily/Ribonuclease H"/>
    <property type="match status" value="1"/>
</dbReference>
<dbReference type="Proteomes" id="UP000260721">
    <property type="component" value="Unassembled WGS sequence"/>
</dbReference>
<keyword evidence="2" id="KW-0175">Coiled coil</keyword>
<comment type="caution">
    <text evidence="4">The sequence shown here is derived from an EMBL/GenBank/DDBJ whole genome shotgun (WGS) entry which is preliminary data.</text>
</comment>
<dbReference type="InterPro" id="IPR012337">
    <property type="entry name" value="RNaseH-like_sf"/>
</dbReference>
<organism evidence="4 5">
    <name type="scientific">Faecalicoccus pleomorphus</name>
    <dbReference type="NCBI Taxonomy" id="1323"/>
    <lineage>
        <taxon>Bacteria</taxon>
        <taxon>Bacillati</taxon>
        <taxon>Bacillota</taxon>
        <taxon>Erysipelotrichia</taxon>
        <taxon>Erysipelotrichales</taxon>
        <taxon>Erysipelotrichaceae</taxon>
        <taxon>Faecalicoccus</taxon>
    </lineage>
</organism>
<dbReference type="SUPFAM" id="SSF46689">
    <property type="entry name" value="Homeodomain-like"/>
    <property type="match status" value="1"/>
</dbReference>
<dbReference type="Pfam" id="PF00665">
    <property type="entry name" value="rve"/>
    <property type="match status" value="1"/>
</dbReference>
<dbReference type="AlphaFoldDB" id="A0A3E3E3C5"/>